<dbReference type="Proteomes" id="UP000282454">
    <property type="component" value="Unassembled WGS sequence"/>
</dbReference>
<dbReference type="GO" id="GO:0080120">
    <property type="term" value="P:CAAX-box protein maturation"/>
    <property type="evidence" value="ECO:0007669"/>
    <property type="project" value="UniProtKB-ARBA"/>
</dbReference>
<feature type="transmembrane region" description="Helical" evidence="1">
    <location>
        <begin position="155"/>
        <end position="176"/>
    </location>
</feature>
<keyword evidence="3" id="KW-1185">Reference proteome</keyword>
<keyword evidence="1" id="KW-0812">Transmembrane</keyword>
<feature type="transmembrane region" description="Helical" evidence="1">
    <location>
        <begin position="72"/>
        <end position="91"/>
    </location>
</feature>
<name>A0A421B294_9PSEU</name>
<accession>A0A421B294</accession>
<evidence type="ECO:0000256" key="1">
    <source>
        <dbReference type="SAM" id="Phobius"/>
    </source>
</evidence>
<comment type="caution">
    <text evidence="2">The sequence shown here is derived from an EMBL/GenBank/DDBJ whole genome shotgun (WGS) entry which is preliminary data.</text>
</comment>
<feature type="transmembrane region" description="Helical" evidence="1">
    <location>
        <begin position="196"/>
        <end position="218"/>
    </location>
</feature>
<protein>
    <recommendedName>
        <fullName evidence="4">CAAX prenyl protease-like protein</fullName>
    </recommendedName>
</protein>
<dbReference type="EMBL" id="RCDD01000003">
    <property type="protein sequence ID" value="RLK58416.1"/>
    <property type="molecule type" value="Genomic_DNA"/>
</dbReference>
<keyword evidence="1" id="KW-1133">Transmembrane helix</keyword>
<sequence>MAEDPTPTTAPTMPHRLADPFVLRPARHDETRLGLWVAAAAVVVITTGPAIVNAAQLASGIALQLREHRTPLTATLVAVLVCVTAVAAAWLSTGLRPVGLIPPPHSDTGRWQQLALVGLYAFVTLRGGALLVSWLLQAGAPGPVGLDTGFELWPVLLAGFAEELAAATVIALLSAARTPTWVLVTVVACYRGLAGLHLGITAAAVTAVWSAVMAVLMLRHRCVLPLIAGHTLHNALTLPA</sequence>
<dbReference type="AlphaFoldDB" id="A0A421B294"/>
<keyword evidence="1" id="KW-0472">Membrane</keyword>
<gene>
    <name evidence="2" type="ORF">CLV68_4517</name>
</gene>
<organism evidence="2 3">
    <name type="scientific">Actinokineospora cianjurensis</name>
    <dbReference type="NCBI Taxonomy" id="585224"/>
    <lineage>
        <taxon>Bacteria</taxon>
        <taxon>Bacillati</taxon>
        <taxon>Actinomycetota</taxon>
        <taxon>Actinomycetes</taxon>
        <taxon>Pseudonocardiales</taxon>
        <taxon>Pseudonocardiaceae</taxon>
        <taxon>Actinokineospora</taxon>
    </lineage>
</organism>
<feature type="transmembrane region" description="Helical" evidence="1">
    <location>
        <begin position="33"/>
        <end position="52"/>
    </location>
</feature>
<proteinExistence type="predicted"/>
<evidence type="ECO:0000313" key="3">
    <source>
        <dbReference type="Proteomes" id="UP000282454"/>
    </source>
</evidence>
<reference evidence="2 3" key="1">
    <citation type="submission" date="2018-10" db="EMBL/GenBank/DDBJ databases">
        <title>Genomic Encyclopedia of Archaeal and Bacterial Type Strains, Phase II (KMG-II): from individual species to whole genera.</title>
        <authorList>
            <person name="Goeker M."/>
        </authorList>
    </citation>
    <scope>NUCLEOTIDE SEQUENCE [LARGE SCALE GENOMIC DNA]</scope>
    <source>
        <strain evidence="2 3">DSM 45657</strain>
    </source>
</reference>
<feature type="transmembrane region" description="Helical" evidence="1">
    <location>
        <begin position="111"/>
        <end position="135"/>
    </location>
</feature>
<dbReference type="RefSeq" id="WP_121392836.1">
    <property type="nucleotide sequence ID" value="NZ_RCDD01000003.1"/>
</dbReference>
<evidence type="ECO:0000313" key="2">
    <source>
        <dbReference type="EMBL" id="RLK58416.1"/>
    </source>
</evidence>
<evidence type="ECO:0008006" key="4">
    <source>
        <dbReference type="Google" id="ProtNLM"/>
    </source>
</evidence>
<dbReference type="GO" id="GO:0004175">
    <property type="term" value="F:endopeptidase activity"/>
    <property type="evidence" value="ECO:0007669"/>
    <property type="project" value="UniProtKB-ARBA"/>
</dbReference>